<dbReference type="GO" id="GO:0009898">
    <property type="term" value="C:cytoplasmic side of plasma membrane"/>
    <property type="evidence" value="ECO:0007669"/>
    <property type="project" value="TreeGrafter"/>
</dbReference>
<dbReference type="Gene3D" id="3.40.50.300">
    <property type="entry name" value="P-loop containing nucleotide triphosphate hydrolases"/>
    <property type="match status" value="1"/>
</dbReference>
<dbReference type="GO" id="GO:0016887">
    <property type="term" value="F:ATP hydrolysis activity"/>
    <property type="evidence" value="ECO:0007669"/>
    <property type="project" value="TreeGrafter"/>
</dbReference>
<dbReference type="Pfam" id="PF01656">
    <property type="entry name" value="CbiA"/>
    <property type="match status" value="1"/>
</dbReference>
<evidence type="ECO:0000313" key="2">
    <source>
        <dbReference type="EMBL" id="MBW7953730.1"/>
    </source>
</evidence>
<evidence type="ECO:0000259" key="1">
    <source>
        <dbReference type="Pfam" id="PF01656"/>
    </source>
</evidence>
<comment type="caution">
    <text evidence="2">The sequence shown here is derived from an EMBL/GenBank/DDBJ whole genome shotgun (WGS) entry which is preliminary data.</text>
</comment>
<dbReference type="PANTHER" id="PTHR43384">
    <property type="entry name" value="SEPTUM SITE-DETERMINING PROTEIN MIND HOMOLOG, CHLOROPLASTIC-RELATED"/>
    <property type="match status" value="1"/>
</dbReference>
<dbReference type="InterPro" id="IPR027417">
    <property type="entry name" value="P-loop_NTPase"/>
</dbReference>
<sequence length="318" mass="35351">MKIAFVGKGGSGKSTLTALFIKHLLKHNKQILAIDADINMHLADLLGIELDHSLNLSESKNVLTIKAHLAGNNPRIKKPSQIVKTTLPAKGSNLVFIKKTDSLLKQFSQNFGADNFFMHVGTYEQEDIGESCYHSSLAILESLLSHTITDDNHLLVTDMTAGTDAFAGSLHAQFDLIVMVVEPTQESTLVAKQYKALAEAANVKQFVTFLANKIEDEEDVLYLQSELGTEVIGEVPYSKEIKIQRRSGKSVFDLPVSVDQAFDRITTLAQKNRAEITTRLKLLIELHKKHVQADYIVSRHGNLLDQIDESFNYEGISY</sequence>
<dbReference type="EMBL" id="JACFOF010000006">
    <property type="protein sequence ID" value="MBW7953730.1"/>
    <property type="molecule type" value="Genomic_DNA"/>
</dbReference>
<dbReference type="AlphaFoldDB" id="A0A952DVR5"/>
<dbReference type="Proteomes" id="UP000781173">
    <property type="component" value="Unassembled WGS sequence"/>
</dbReference>
<proteinExistence type="predicted"/>
<keyword evidence="2" id="KW-0067">ATP-binding</keyword>
<dbReference type="InterPro" id="IPR050625">
    <property type="entry name" value="ParA/MinD_ATPase"/>
</dbReference>
<dbReference type="GO" id="GO:0051782">
    <property type="term" value="P:negative regulation of cell division"/>
    <property type="evidence" value="ECO:0007669"/>
    <property type="project" value="TreeGrafter"/>
</dbReference>
<dbReference type="SUPFAM" id="SSF52540">
    <property type="entry name" value="P-loop containing nucleoside triphosphate hydrolases"/>
    <property type="match status" value="1"/>
</dbReference>
<organism evidence="2 3">
    <name type="scientific">Candidatus Dojkabacteria bacterium</name>
    <dbReference type="NCBI Taxonomy" id="2099670"/>
    <lineage>
        <taxon>Bacteria</taxon>
        <taxon>Candidatus Dojkabacteria</taxon>
    </lineage>
</organism>
<protein>
    <submittedName>
        <fullName evidence="2">ATP-binding protein</fullName>
    </submittedName>
</protein>
<reference evidence="2" key="1">
    <citation type="journal article" date="2022" name="ISME J.">
        <title>A general approach to explore prokaryotic protein glycosylation reveals the unique surface layer modulation of an anammox bacterium.</title>
        <authorList>
            <person name="Pabst M."/>
            <person name="Grouzdev D.S."/>
            <person name="Lawson C.E."/>
            <person name="Kleikamp H.B.C."/>
            <person name="de Ram C."/>
            <person name="Louwen R."/>
            <person name="Lin Y.M."/>
            <person name="Lucker S."/>
            <person name="van Loosdrecht M.C.M."/>
            <person name="Laureni M."/>
        </authorList>
    </citation>
    <scope>NUCLEOTIDE SEQUENCE</scope>
    <source>
        <strain evidence="2">BROCD043</strain>
    </source>
</reference>
<gene>
    <name evidence="2" type="ORF">H3C67_03000</name>
</gene>
<name>A0A952DVR5_9BACT</name>
<accession>A0A952DVR5</accession>
<dbReference type="InterPro" id="IPR002586">
    <property type="entry name" value="CobQ/CobB/MinD/ParA_Nub-bd_dom"/>
</dbReference>
<dbReference type="GO" id="GO:0005524">
    <property type="term" value="F:ATP binding"/>
    <property type="evidence" value="ECO:0007669"/>
    <property type="project" value="UniProtKB-KW"/>
</dbReference>
<feature type="domain" description="CobQ/CobB/MinD/ParA nucleotide binding" evidence="1">
    <location>
        <begin position="7"/>
        <end position="247"/>
    </location>
</feature>
<dbReference type="GO" id="GO:0005829">
    <property type="term" value="C:cytosol"/>
    <property type="evidence" value="ECO:0007669"/>
    <property type="project" value="TreeGrafter"/>
</dbReference>
<dbReference type="PANTHER" id="PTHR43384:SF15">
    <property type="entry name" value="ATP-BINDING PROTEIN"/>
    <property type="match status" value="1"/>
</dbReference>
<evidence type="ECO:0000313" key="3">
    <source>
        <dbReference type="Proteomes" id="UP000781173"/>
    </source>
</evidence>
<keyword evidence="2" id="KW-0547">Nucleotide-binding</keyword>